<dbReference type="Proteomes" id="UP001446871">
    <property type="component" value="Unassembled WGS sequence"/>
</dbReference>
<evidence type="ECO:0000313" key="1">
    <source>
        <dbReference type="EMBL" id="KAK8048058.1"/>
    </source>
</evidence>
<dbReference type="EMBL" id="JAQQWM010000009">
    <property type="protein sequence ID" value="KAK8048058.1"/>
    <property type="molecule type" value="Genomic_DNA"/>
</dbReference>
<protein>
    <submittedName>
        <fullName evidence="1">FAD binding domain-containing protein</fullName>
    </submittedName>
</protein>
<organism evidence="1 2">
    <name type="scientific">Apiospora saccharicola</name>
    <dbReference type="NCBI Taxonomy" id="335842"/>
    <lineage>
        <taxon>Eukaryota</taxon>
        <taxon>Fungi</taxon>
        <taxon>Dikarya</taxon>
        <taxon>Ascomycota</taxon>
        <taxon>Pezizomycotina</taxon>
        <taxon>Sordariomycetes</taxon>
        <taxon>Xylariomycetidae</taxon>
        <taxon>Amphisphaeriales</taxon>
        <taxon>Apiosporaceae</taxon>
        <taxon>Apiospora</taxon>
    </lineage>
</organism>
<reference evidence="1 2" key="1">
    <citation type="submission" date="2023-01" db="EMBL/GenBank/DDBJ databases">
        <title>Analysis of 21 Apiospora genomes using comparative genomics revels a genus with tremendous synthesis potential of carbohydrate active enzymes and secondary metabolites.</title>
        <authorList>
            <person name="Sorensen T."/>
        </authorList>
    </citation>
    <scope>NUCLEOTIDE SEQUENCE [LARGE SCALE GENOMIC DNA]</scope>
    <source>
        <strain evidence="1 2">CBS 83171</strain>
    </source>
</reference>
<keyword evidence="2" id="KW-1185">Reference proteome</keyword>
<comment type="caution">
    <text evidence="1">The sequence shown here is derived from an EMBL/GenBank/DDBJ whole genome shotgun (WGS) entry which is preliminary data.</text>
</comment>
<proteinExistence type="predicted"/>
<accession>A0ABR1TN07</accession>
<evidence type="ECO:0000313" key="2">
    <source>
        <dbReference type="Proteomes" id="UP001446871"/>
    </source>
</evidence>
<gene>
    <name evidence="1" type="ORF">PG996_016122</name>
</gene>
<sequence>MRIPGSECRTRGPLRTHVQSIVGADKTASDLEALVRSLLVKLEGSDVPYDTFPAKEFGMIYDRTHGRPALYTPNDVAACKDDIVETIRKVLSPRGDLASPNQADWQEHFWSCAAVSPVEELLEVRRRWGPAGLSTRSPRVGPMGERSHQAL</sequence>
<name>A0ABR1TN07_9PEZI</name>